<name>A0A1B1TFC2_9ARCH</name>
<organism evidence="2">
    <name type="scientific">uncultured Poseidoniia archaeon</name>
    <dbReference type="NCBI Taxonomy" id="1697135"/>
    <lineage>
        <taxon>Archaea</taxon>
        <taxon>Methanobacteriati</taxon>
        <taxon>Thermoplasmatota</taxon>
        <taxon>Candidatus Poseidoniia</taxon>
        <taxon>environmental samples</taxon>
    </lineage>
</organism>
<evidence type="ECO:0000256" key="1">
    <source>
        <dbReference type="SAM" id="Phobius"/>
    </source>
</evidence>
<reference evidence="2" key="1">
    <citation type="submission" date="2014-11" db="EMBL/GenBank/DDBJ databases">
        <authorList>
            <person name="Zhu J."/>
            <person name="Qi W."/>
            <person name="Song R."/>
        </authorList>
    </citation>
    <scope>NUCLEOTIDE SEQUENCE</scope>
</reference>
<dbReference type="EMBL" id="KP211914">
    <property type="protein sequence ID" value="ANV80985.1"/>
    <property type="molecule type" value="Genomic_DNA"/>
</dbReference>
<reference evidence="2" key="2">
    <citation type="journal article" date="2015" name="ISME J.">
        <title>A new class of marine Euryarchaeota group II from the Mediterranean deep chlorophyll maximum.</title>
        <authorList>
            <person name="Martin-Cuadrado A.B."/>
            <person name="Garcia-Heredia I."/>
            <person name="Molto A.G."/>
            <person name="Lopez-Ubeda R."/>
            <person name="Kimes N."/>
            <person name="Lopez-Garcia P."/>
            <person name="Moreira D."/>
            <person name="Rodriguez-Valera F."/>
        </authorList>
    </citation>
    <scope>NUCLEOTIDE SEQUENCE</scope>
</reference>
<proteinExistence type="predicted"/>
<sequence length="147" mass="16527">MDVYDLSFFLSTMWIGPFWIAMMIYPEHEKTHQLMQGPWFFIGPIVIWFLVSFSDVSGLMGLAKDAMDPSNALQGLADLLGTKAGASAAWAHMVAGDIFVTRWIWKRCIQAKTEKWITITSVFFGVMLMPIGLALNLVLVRGIPNKQ</sequence>
<keyword evidence="1" id="KW-0812">Transmembrane</keyword>
<keyword evidence="1" id="KW-0472">Membrane</keyword>
<dbReference type="Pfam" id="PF14108">
    <property type="entry name" value="ABA4-like"/>
    <property type="match status" value="1"/>
</dbReference>
<feature type="transmembrane region" description="Helical" evidence="1">
    <location>
        <begin position="6"/>
        <end position="25"/>
    </location>
</feature>
<feature type="transmembrane region" description="Helical" evidence="1">
    <location>
        <begin position="37"/>
        <end position="63"/>
    </location>
</feature>
<dbReference type="InterPro" id="IPR025461">
    <property type="entry name" value="ABA4-like"/>
</dbReference>
<evidence type="ECO:0008006" key="3">
    <source>
        <dbReference type="Google" id="ProtNLM"/>
    </source>
</evidence>
<feature type="transmembrane region" description="Helical" evidence="1">
    <location>
        <begin position="117"/>
        <end position="139"/>
    </location>
</feature>
<dbReference type="PANTHER" id="PTHR34543:SF1">
    <property type="entry name" value="PROTEIN ABA DEFICIENT 4, CHLOROPLASTIC"/>
    <property type="match status" value="1"/>
</dbReference>
<accession>A0A1B1TFC2</accession>
<protein>
    <recommendedName>
        <fullName evidence="3">DUF4281 domain-containing protein</fullName>
    </recommendedName>
</protein>
<dbReference type="PANTHER" id="PTHR34543">
    <property type="entry name" value="PROTEIN ABA DEFICIENT 4, CHLOROPLASTIC"/>
    <property type="match status" value="1"/>
</dbReference>
<dbReference type="AlphaFoldDB" id="A0A1B1TFC2"/>
<evidence type="ECO:0000313" key="2">
    <source>
        <dbReference type="EMBL" id="ANV80985.1"/>
    </source>
</evidence>
<keyword evidence="1" id="KW-1133">Transmembrane helix</keyword>